<dbReference type="Proteomes" id="UP000638043">
    <property type="component" value="Unassembled WGS sequence"/>
</dbReference>
<sequence>MSNDIVHAVDGELRVSSETIAERTEIQHASVLRIVRDNQAEFEVFGHLGFEIRDAYQGHKATVAHLNEQQATLLMTFMRNSPVVKAFKIELVRQFFEMRQALNATPALPDFTTPEGALRMFQLAAKQAEELVAAKAEVAELAPLATLAKTHVKGKGDIARQAFARDVVKWAIGEGVTVKVPEVFEFLGRQLDLFVVGNRSDNGNATVSGERRGLSTTEKGVSKLNGYAFETGKLTAKGVEYAWARIQKYIEEHGTLVLPKKEKVA</sequence>
<dbReference type="InterPro" id="IPR014054">
    <property type="entry name" value="Phage_regulatory_Rha"/>
</dbReference>
<evidence type="ECO:0000313" key="1">
    <source>
        <dbReference type="EMBL" id="GGO59009.1"/>
    </source>
</evidence>
<organism evidence="1 2">
    <name type="scientific">Microbacterium nanhaiense</name>
    <dbReference type="NCBI Taxonomy" id="1301026"/>
    <lineage>
        <taxon>Bacteria</taxon>
        <taxon>Bacillati</taxon>
        <taxon>Actinomycetota</taxon>
        <taxon>Actinomycetes</taxon>
        <taxon>Micrococcales</taxon>
        <taxon>Microbacteriaceae</taxon>
        <taxon>Microbacterium</taxon>
    </lineage>
</organism>
<evidence type="ECO:0000313" key="2">
    <source>
        <dbReference type="Proteomes" id="UP000638043"/>
    </source>
</evidence>
<reference evidence="2" key="1">
    <citation type="journal article" date="2019" name="Int. J. Syst. Evol. Microbiol.">
        <title>The Global Catalogue of Microorganisms (GCM) 10K type strain sequencing project: providing services to taxonomists for standard genome sequencing and annotation.</title>
        <authorList>
            <consortium name="The Broad Institute Genomics Platform"/>
            <consortium name="The Broad Institute Genome Sequencing Center for Infectious Disease"/>
            <person name="Wu L."/>
            <person name="Ma J."/>
        </authorList>
    </citation>
    <scope>NUCLEOTIDE SEQUENCE [LARGE SCALE GENOMIC DNA]</scope>
    <source>
        <strain evidence="2">CGMCC 4.7181</strain>
    </source>
</reference>
<name>A0ABQ2MWW1_9MICO</name>
<gene>
    <name evidence="1" type="ORF">GCM10010910_00930</name>
</gene>
<protein>
    <recommendedName>
        <fullName evidence="3">Phage regulatory protein Rha (Phage_pRha)</fullName>
    </recommendedName>
</protein>
<evidence type="ECO:0008006" key="3">
    <source>
        <dbReference type="Google" id="ProtNLM"/>
    </source>
</evidence>
<dbReference type="Pfam" id="PF09669">
    <property type="entry name" value="Phage_pRha"/>
    <property type="match status" value="1"/>
</dbReference>
<keyword evidence="2" id="KW-1185">Reference proteome</keyword>
<proteinExistence type="predicted"/>
<accession>A0ABQ2MWW1</accession>
<dbReference type="EMBL" id="BMMQ01000001">
    <property type="protein sequence ID" value="GGO59009.1"/>
    <property type="molecule type" value="Genomic_DNA"/>
</dbReference>
<comment type="caution">
    <text evidence="1">The sequence shown here is derived from an EMBL/GenBank/DDBJ whole genome shotgun (WGS) entry which is preliminary data.</text>
</comment>